<dbReference type="SUPFAM" id="SSF49899">
    <property type="entry name" value="Concanavalin A-like lectins/glucanases"/>
    <property type="match status" value="1"/>
</dbReference>
<dbReference type="PROSITE" id="PS50817">
    <property type="entry name" value="INTEIN_N_TER"/>
    <property type="match status" value="1"/>
</dbReference>
<dbReference type="PANTHER" id="PTHR48125">
    <property type="entry name" value="LP07818P1"/>
    <property type="match status" value="1"/>
</dbReference>
<keyword evidence="1 5" id="KW-0732">Signal</keyword>
<evidence type="ECO:0000313" key="8">
    <source>
        <dbReference type="EMBL" id="ARF64357.1"/>
    </source>
</evidence>
<evidence type="ECO:0000256" key="4">
    <source>
        <dbReference type="SAM" id="MobiDB-lite"/>
    </source>
</evidence>
<dbReference type="Gene3D" id="2.60.120.200">
    <property type="match status" value="1"/>
</dbReference>
<keyword evidence="2" id="KW-1015">Disulfide bond</keyword>
<evidence type="ECO:0000256" key="3">
    <source>
        <dbReference type="SAM" id="Coils"/>
    </source>
</evidence>
<feature type="chain" id="PRO_5012414556" evidence="5">
    <location>
        <begin position="39"/>
        <end position="1690"/>
    </location>
</feature>
<dbReference type="NCBIfam" id="TIGR01443">
    <property type="entry name" value="intein_Cterm"/>
    <property type="match status" value="1"/>
</dbReference>
<evidence type="ECO:0000259" key="7">
    <source>
        <dbReference type="SMART" id="SM00560"/>
    </source>
</evidence>
<dbReference type="InterPro" id="IPR030934">
    <property type="entry name" value="Intein_C"/>
</dbReference>
<gene>
    <name evidence="8" type="ORF">B1H20_25455</name>
</gene>
<reference evidence="8 9" key="1">
    <citation type="submission" date="2017-03" db="EMBL/GenBank/DDBJ databases">
        <title>Complete Genome Sequence of a natural compounds producer, Streptomyces violaceus S21.</title>
        <authorList>
            <person name="Zhong C."/>
            <person name="Zhao Z."/>
            <person name="Fu J."/>
            <person name="Zong G."/>
            <person name="Qin R."/>
            <person name="Cao G."/>
        </authorList>
    </citation>
    <scope>NUCLEOTIDE SEQUENCE [LARGE SCALE GENOMIC DNA]</scope>
    <source>
        <strain evidence="8 9">S21</strain>
    </source>
</reference>
<dbReference type="Gene3D" id="2.170.16.10">
    <property type="entry name" value="Hedgehog/Intein (Hint) domain"/>
    <property type="match status" value="1"/>
</dbReference>
<evidence type="ECO:0000256" key="2">
    <source>
        <dbReference type="ARBA" id="ARBA00023157"/>
    </source>
</evidence>
<organism evidence="8 9">
    <name type="scientific">Streptomyces violaceoruber</name>
    <dbReference type="NCBI Taxonomy" id="1935"/>
    <lineage>
        <taxon>Bacteria</taxon>
        <taxon>Bacillati</taxon>
        <taxon>Actinomycetota</taxon>
        <taxon>Actinomycetes</taxon>
        <taxon>Kitasatosporales</taxon>
        <taxon>Streptomycetaceae</taxon>
        <taxon>Streptomyces</taxon>
        <taxon>Streptomyces violaceoruber group</taxon>
    </lineage>
</organism>
<dbReference type="SMART" id="SM00306">
    <property type="entry name" value="HintN"/>
    <property type="match status" value="1"/>
</dbReference>
<feature type="coiled-coil region" evidence="3">
    <location>
        <begin position="1168"/>
        <end position="1205"/>
    </location>
</feature>
<dbReference type="InterPro" id="IPR013320">
    <property type="entry name" value="ConA-like_dom_sf"/>
</dbReference>
<feature type="domain" description="Hint" evidence="6">
    <location>
        <begin position="1406"/>
        <end position="1502"/>
    </location>
</feature>
<name>A0A1V0UGV2_STRVN</name>
<dbReference type="InterPro" id="IPR006558">
    <property type="entry name" value="LamG-like"/>
</dbReference>
<evidence type="ECO:0000256" key="1">
    <source>
        <dbReference type="ARBA" id="ARBA00022729"/>
    </source>
</evidence>
<dbReference type="Proteomes" id="UP000192445">
    <property type="component" value="Chromosome"/>
</dbReference>
<evidence type="ECO:0000256" key="5">
    <source>
        <dbReference type="SAM" id="SignalP"/>
    </source>
</evidence>
<dbReference type="InterPro" id="IPR006141">
    <property type="entry name" value="Intein_N"/>
</dbReference>
<proteinExistence type="predicted"/>
<protein>
    <submittedName>
        <fullName evidence="8">Uncharacterized protein</fullName>
    </submittedName>
</protein>
<dbReference type="PROSITE" id="PS50818">
    <property type="entry name" value="INTEIN_C_TER"/>
    <property type="match status" value="1"/>
</dbReference>
<dbReference type="Pfam" id="PF13385">
    <property type="entry name" value="Laminin_G_3"/>
    <property type="match status" value="1"/>
</dbReference>
<dbReference type="InterPro" id="IPR003587">
    <property type="entry name" value="Hint_dom_N"/>
</dbReference>
<dbReference type="SMART" id="SM00560">
    <property type="entry name" value="LamGL"/>
    <property type="match status" value="1"/>
</dbReference>
<dbReference type="EMBL" id="CP020570">
    <property type="protein sequence ID" value="ARF64357.1"/>
    <property type="molecule type" value="Genomic_DNA"/>
</dbReference>
<feature type="region of interest" description="Disordered" evidence="4">
    <location>
        <begin position="743"/>
        <end position="777"/>
    </location>
</feature>
<feature type="signal peptide" evidence="5">
    <location>
        <begin position="1"/>
        <end position="38"/>
    </location>
</feature>
<dbReference type="InterPro" id="IPR036844">
    <property type="entry name" value="Hint_dom_sf"/>
</dbReference>
<dbReference type="KEGG" id="svu:B1H20_25455"/>
<dbReference type="PANTHER" id="PTHR48125:SF10">
    <property type="entry name" value="OS12G0136300 PROTEIN"/>
    <property type="match status" value="1"/>
</dbReference>
<evidence type="ECO:0000313" key="9">
    <source>
        <dbReference type="Proteomes" id="UP000192445"/>
    </source>
</evidence>
<dbReference type="STRING" id="1935.B1H20_25455"/>
<feature type="domain" description="LamG-like jellyroll fold" evidence="7">
    <location>
        <begin position="137"/>
        <end position="276"/>
    </location>
</feature>
<dbReference type="CDD" id="cd00081">
    <property type="entry name" value="Hint"/>
    <property type="match status" value="1"/>
</dbReference>
<dbReference type="GO" id="GO:0016539">
    <property type="term" value="P:intein-mediated protein splicing"/>
    <property type="evidence" value="ECO:0007669"/>
    <property type="project" value="InterPro"/>
</dbReference>
<accession>A0A1V0UGV2</accession>
<evidence type="ECO:0000259" key="6">
    <source>
        <dbReference type="SMART" id="SM00306"/>
    </source>
</evidence>
<sequence length="1690" mass="175968">MRVKVPIRRCRSRRGAARLMAVTAFVTALSTVATLAHAVPQPPAESRSVTAGDEQPTPVYPLKGEVAHYDFEWSEPEYTPTGQDLEGGPQATHHNGIYAGPRSDNESIWGGGSGGRTLRLDGVDDYLTIPVPLPTDQSFTVSAWLEAEQSGKPYTVISRPGSQVSGFALKINADGKPSFAMPKEDTATTAWSTATGTVPVTNTGEWTHLTGVFDAAAGQIRLYVNGARVAVAAHAEGWRASGDIEVGRGLAAGKPADHFPGRMDDVRVWSRALNDLQASGAAIPQRIARADYCTTGNWLHAGGPKVKAAAAQGLTGPAVNARLAVYTWGAGTLGNARRADAEDRQAAYAAEQTRRTGWASITKPFAVSGADYMTFLEAPDYARTMSQFLVAESFDGPPPTKPSTAALDNAIAILKQRQEESKDEMYGGIYAFTSESDLRKLSAYEIARFIRLGGLPSVSPDASSLEFRMEAEELKTQWAGCATDDPYDPFKKFGDVVETADAEWQAEQASQAKQRGDLAAAEIQAYKDLRKSSDAMVEAQGQAYIVSRMLVFQKYWQGKPKTEPGYPKAAVFTNATTAISNAKKAISAQLTIAKSAATSAQAQADKAATAQTDAGAIALANGTPYGRGLTYARQSAQVTKASASAAQSSAKAIEATLNAASATAADSKALYALGDTQSHAAQTAFRRAAAEEAAAQAKAAAAGAEQQAVQAAANATKAKAAQAKAEGAEQTAKLAAADAKAKRAVAESERDKAKVQKEIAATERGKAAAADQEARTQREAAGRALSAAQTAGATAAAKKNEALAAEGRAKNARDGALRAESDRDVALAKQWALEAKADADEGTAAAAESRTAATQARAAANEATTAASNARAAADTATTAAANAREAATKAEAAAARSRAASDAAQRDVAITTAAVAKAHSAAADAIASSEAAAQNVRAAKALADTAKAKAAEAKANADLAHIEAVATAAAAVRTAGYAYAASQAADAARDAAVVAVAAAKTAIALGTPFRETDASAALAVLLGQTAKTLAEQQAAVAKARADEAAKAAAVAKALAAKASADDKAAATAASQAADSAVKAAASVTKARASAAEAAAAVKATLKAEANTIEYNRQAIGDAAAAADAANTATGYATDARNSADAAELDAASARGAATAAESDAAAARGVADKAERDATAAEASAARAQDLAREAQEAAVRTENAKERETVTKGGVTGIGQMFTKQKVEQLGEPTPQNDCVLDIGFDGCTVKYKLRFNITVDFYLCADEDAGDDVSAATCPVDSIVWLGSEKHTNQTAYVDRYFSRLEIALIFDKMVLQALWHVLVDDFVQCSKGSVSGCLWAASNFIPGKKIADAVDAVRALDAAMKTGVGVADAYRALKNLDLDPAVLANLERQANTAEDLFTSCARNSFPGDTRVLMADGSHQEIRSVRVGDRVLATDPAGGGRRAQTVTATFRHDTDRLVTVSFRGGETLTSTAGHKVYVIGEGWTLVADLSTGDRLRGPDGAKRTVSGLRDRSGLTPRLVYDLTVDNLHTFYVSTRGSDSRDVLVHNCMNLNDETAMPASGAHTLKEHVNVDANEAFRLARRKGKPNSVWTNADIAQQAVDRVVSDYFYPRGVRNNAAFARLESWRRTAGPGDYFTLSGKWDAYPSLGKAYHPDGSTITTAGNGVTVLLKKWSHKGRGGFVVYTAYPN</sequence>
<keyword evidence="3" id="KW-0175">Coiled coil</keyword>
<dbReference type="SUPFAM" id="SSF51294">
    <property type="entry name" value="Hedgehog/intein (Hint) domain"/>
    <property type="match status" value="1"/>
</dbReference>
<dbReference type="Pfam" id="PF07591">
    <property type="entry name" value="PT-HINT"/>
    <property type="match status" value="1"/>
</dbReference>